<feature type="transmembrane region" description="Helical" evidence="10">
    <location>
        <begin position="34"/>
        <end position="53"/>
    </location>
</feature>
<gene>
    <name evidence="12" type="ORF">PHAVU_011G129900g</name>
</gene>
<keyword evidence="7 10" id="KW-0472">Membrane</keyword>
<reference evidence="13" key="1">
    <citation type="journal article" date="2014" name="Nat. Genet.">
        <title>A reference genome for common bean and genome-wide analysis of dual domestications.</title>
        <authorList>
            <person name="Schmutz J."/>
            <person name="McClean P.E."/>
            <person name="Mamidi S."/>
            <person name="Wu G.A."/>
            <person name="Cannon S.B."/>
            <person name="Grimwood J."/>
            <person name="Jenkins J."/>
            <person name="Shu S."/>
            <person name="Song Q."/>
            <person name="Chavarro C."/>
            <person name="Torres-Torres M."/>
            <person name="Geffroy V."/>
            <person name="Moghaddam S.M."/>
            <person name="Gao D."/>
            <person name="Abernathy B."/>
            <person name="Barry K."/>
            <person name="Blair M."/>
            <person name="Brick M.A."/>
            <person name="Chovatia M."/>
            <person name="Gepts P."/>
            <person name="Goodstein D.M."/>
            <person name="Gonzales M."/>
            <person name="Hellsten U."/>
            <person name="Hyten D.L."/>
            <person name="Jia G."/>
            <person name="Kelly J.D."/>
            <person name="Kudrna D."/>
            <person name="Lee R."/>
            <person name="Richard M.M."/>
            <person name="Miklas P.N."/>
            <person name="Osorno J.M."/>
            <person name="Rodrigues J."/>
            <person name="Thareau V."/>
            <person name="Urrea C.A."/>
            <person name="Wang M."/>
            <person name="Yu Y."/>
            <person name="Zhang M."/>
            <person name="Wing R.A."/>
            <person name="Cregan P.B."/>
            <person name="Rokhsar D.S."/>
            <person name="Jackson S.A."/>
        </authorList>
    </citation>
    <scope>NUCLEOTIDE SEQUENCE [LARGE SCALE GENOMIC DNA]</scope>
    <source>
        <strain evidence="13">cv. G19833</strain>
    </source>
</reference>
<name>V7AHV7_PHAVU</name>
<evidence type="ECO:0000256" key="9">
    <source>
        <dbReference type="PROSITE-ProRule" id="PRU00175"/>
    </source>
</evidence>
<comment type="subcellular location">
    <subcellularLocation>
        <location evidence="1">Membrane</location>
    </subcellularLocation>
</comment>
<evidence type="ECO:0000256" key="10">
    <source>
        <dbReference type="SAM" id="Phobius"/>
    </source>
</evidence>
<dbReference type="OrthoDB" id="1730639at2759"/>
<evidence type="ECO:0000256" key="2">
    <source>
        <dbReference type="ARBA" id="ARBA00022692"/>
    </source>
</evidence>
<dbReference type="Proteomes" id="UP000000226">
    <property type="component" value="Chromosome 11"/>
</dbReference>
<evidence type="ECO:0000256" key="1">
    <source>
        <dbReference type="ARBA" id="ARBA00004370"/>
    </source>
</evidence>
<evidence type="ECO:0000256" key="3">
    <source>
        <dbReference type="ARBA" id="ARBA00022723"/>
    </source>
</evidence>
<dbReference type="PANTHER" id="PTHR46539">
    <property type="entry name" value="E3 UBIQUITIN-PROTEIN LIGASE ATL42"/>
    <property type="match status" value="1"/>
</dbReference>
<accession>V7AHV7</accession>
<dbReference type="PROSITE" id="PS50089">
    <property type="entry name" value="ZF_RING_2"/>
    <property type="match status" value="1"/>
</dbReference>
<dbReference type="eggNOG" id="KOG0800">
    <property type="taxonomic scope" value="Eukaryota"/>
</dbReference>
<evidence type="ECO:0000313" key="13">
    <source>
        <dbReference type="Proteomes" id="UP000000226"/>
    </source>
</evidence>
<keyword evidence="4 9" id="KW-0863">Zinc-finger</keyword>
<organism evidence="12 13">
    <name type="scientific">Phaseolus vulgaris</name>
    <name type="common">Kidney bean</name>
    <name type="synonym">French bean</name>
    <dbReference type="NCBI Taxonomy" id="3885"/>
    <lineage>
        <taxon>Eukaryota</taxon>
        <taxon>Viridiplantae</taxon>
        <taxon>Streptophyta</taxon>
        <taxon>Embryophyta</taxon>
        <taxon>Tracheophyta</taxon>
        <taxon>Spermatophyta</taxon>
        <taxon>Magnoliopsida</taxon>
        <taxon>eudicotyledons</taxon>
        <taxon>Gunneridae</taxon>
        <taxon>Pentapetalae</taxon>
        <taxon>rosids</taxon>
        <taxon>fabids</taxon>
        <taxon>Fabales</taxon>
        <taxon>Fabaceae</taxon>
        <taxon>Papilionoideae</taxon>
        <taxon>50 kb inversion clade</taxon>
        <taxon>NPAAA clade</taxon>
        <taxon>indigoferoid/millettioid clade</taxon>
        <taxon>Phaseoleae</taxon>
        <taxon>Phaseolus</taxon>
    </lineage>
</organism>
<evidence type="ECO:0000256" key="8">
    <source>
        <dbReference type="ARBA" id="ARBA00024209"/>
    </source>
</evidence>
<keyword evidence="3" id="KW-0479">Metal-binding</keyword>
<dbReference type="PANTHER" id="PTHR46539:SF1">
    <property type="entry name" value="E3 UBIQUITIN-PROTEIN LIGASE ATL42"/>
    <property type="match status" value="1"/>
</dbReference>
<keyword evidence="13" id="KW-1185">Reference proteome</keyword>
<protein>
    <recommendedName>
        <fullName evidence="11">RING-type domain-containing protein</fullName>
    </recommendedName>
</protein>
<dbReference type="GO" id="GO:0016020">
    <property type="term" value="C:membrane"/>
    <property type="evidence" value="ECO:0007669"/>
    <property type="project" value="UniProtKB-SubCell"/>
</dbReference>
<keyword evidence="2 10" id="KW-0812">Transmembrane</keyword>
<comment type="similarity">
    <text evidence="8">Belongs to the RING-type zinc finger family. ATL subfamily.</text>
</comment>
<dbReference type="EMBL" id="CM002298">
    <property type="protein sequence ID" value="ESW04845.1"/>
    <property type="molecule type" value="Genomic_DNA"/>
</dbReference>
<dbReference type="SMART" id="SM00184">
    <property type="entry name" value="RING"/>
    <property type="match status" value="1"/>
</dbReference>
<evidence type="ECO:0000256" key="4">
    <source>
        <dbReference type="ARBA" id="ARBA00022771"/>
    </source>
</evidence>
<evidence type="ECO:0000256" key="6">
    <source>
        <dbReference type="ARBA" id="ARBA00022989"/>
    </source>
</evidence>
<evidence type="ECO:0000313" key="12">
    <source>
        <dbReference type="EMBL" id="ESW04845.1"/>
    </source>
</evidence>
<dbReference type="OMA" id="AYCKHIF"/>
<dbReference type="InterPro" id="IPR013083">
    <property type="entry name" value="Znf_RING/FYVE/PHD"/>
</dbReference>
<proteinExistence type="inferred from homology"/>
<dbReference type="Gene3D" id="3.30.40.10">
    <property type="entry name" value="Zinc/RING finger domain, C3HC4 (zinc finger)"/>
    <property type="match status" value="1"/>
</dbReference>
<keyword evidence="5" id="KW-0862">Zinc</keyword>
<dbReference type="SUPFAM" id="SSF57850">
    <property type="entry name" value="RING/U-box"/>
    <property type="match status" value="1"/>
</dbReference>
<dbReference type="InterPro" id="IPR001841">
    <property type="entry name" value="Znf_RING"/>
</dbReference>
<evidence type="ECO:0000259" key="11">
    <source>
        <dbReference type="PROSITE" id="PS50089"/>
    </source>
</evidence>
<keyword evidence="6 10" id="KW-1133">Transmembrane helix</keyword>
<dbReference type="Gramene" id="ESW04845">
    <property type="protein sequence ID" value="ESW04845"/>
    <property type="gene ID" value="PHAVU_011G129900g"/>
</dbReference>
<feature type="domain" description="RING-type" evidence="11">
    <location>
        <begin position="88"/>
        <end position="127"/>
    </location>
</feature>
<dbReference type="AlphaFoldDB" id="V7AHV7"/>
<dbReference type="Pfam" id="PF13639">
    <property type="entry name" value="zf-RING_2"/>
    <property type="match status" value="1"/>
</dbReference>
<evidence type="ECO:0000256" key="5">
    <source>
        <dbReference type="ARBA" id="ARBA00022833"/>
    </source>
</evidence>
<sequence>MDSSPTPLPSMSSLSTNFLPRESFYKRLSFSNRFVIVLLFVILFFIVLVYIYLQYSSSFDPESGDIHGQAALRSPVVVTVVAETAGKCPICLEEVGEGEPVKKIAYCKHIFHAECIDKWLETKVTCPYADTTRRVQRWSW</sequence>
<dbReference type="GO" id="GO:0008270">
    <property type="term" value="F:zinc ion binding"/>
    <property type="evidence" value="ECO:0007669"/>
    <property type="project" value="UniProtKB-KW"/>
</dbReference>
<evidence type="ECO:0000256" key="7">
    <source>
        <dbReference type="ARBA" id="ARBA00023136"/>
    </source>
</evidence>